<dbReference type="PROSITE" id="PS00893">
    <property type="entry name" value="NUDIX_BOX"/>
    <property type="match status" value="1"/>
</dbReference>
<evidence type="ECO:0000259" key="3">
    <source>
        <dbReference type="PROSITE" id="PS51462"/>
    </source>
</evidence>
<proteinExistence type="predicted"/>
<dbReference type="SUPFAM" id="SSF55811">
    <property type="entry name" value="Nudix"/>
    <property type="match status" value="1"/>
</dbReference>
<dbReference type="CDD" id="cd18879">
    <property type="entry name" value="NUDIX_Hydrolase"/>
    <property type="match status" value="1"/>
</dbReference>
<dbReference type="EMBL" id="FNAB01000006">
    <property type="protein sequence ID" value="SDD77914.1"/>
    <property type="molecule type" value="Genomic_DNA"/>
</dbReference>
<dbReference type="Pfam" id="PF00293">
    <property type="entry name" value="NUDIX"/>
    <property type="match status" value="1"/>
</dbReference>
<organism evidence="4 5">
    <name type="scientific">Rhodococcus tukisamuensis</name>
    <dbReference type="NCBI Taxonomy" id="168276"/>
    <lineage>
        <taxon>Bacteria</taxon>
        <taxon>Bacillati</taxon>
        <taxon>Actinomycetota</taxon>
        <taxon>Actinomycetes</taxon>
        <taxon>Mycobacteriales</taxon>
        <taxon>Nocardiaceae</taxon>
        <taxon>Rhodococcus</taxon>
    </lineage>
</organism>
<dbReference type="AlphaFoldDB" id="A0A1G6XI52"/>
<sequence length="163" mass="17338">MPVPAYVAALRAHVGHAPLWLSGVSAVVVDGDGRILLTRRADNGRWAVVSGILEPGEEPGPAAVREIREETGVEAELVRITSVDTAGPITYPNGDVASYLDVCFLARAVSGEARVADEENIEVAWFAPDALPADLTESSAPRIEKALRGEPEAWFSRRSPTGP</sequence>
<dbReference type="PROSITE" id="PS51462">
    <property type="entry name" value="NUDIX"/>
    <property type="match status" value="1"/>
</dbReference>
<dbReference type="Gene3D" id="3.90.79.10">
    <property type="entry name" value="Nucleoside Triphosphate Pyrophosphohydrolase"/>
    <property type="match status" value="1"/>
</dbReference>
<accession>A0A1G6XI52</accession>
<keyword evidence="2" id="KW-0378">Hydrolase</keyword>
<dbReference type="STRING" id="168276.SAMN05444580_106234"/>
<protein>
    <submittedName>
        <fullName evidence="4">ADP-ribose pyrophosphatase YjhB, NUDIX family</fullName>
    </submittedName>
</protein>
<dbReference type="Proteomes" id="UP000199417">
    <property type="component" value="Unassembled WGS sequence"/>
</dbReference>
<comment type="cofactor">
    <cofactor evidence="1">
        <name>Mg(2+)</name>
        <dbReference type="ChEBI" id="CHEBI:18420"/>
    </cofactor>
</comment>
<reference evidence="4 5" key="1">
    <citation type="submission" date="2016-10" db="EMBL/GenBank/DDBJ databases">
        <authorList>
            <person name="de Groot N.N."/>
        </authorList>
    </citation>
    <scope>NUCLEOTIDE SEQUENCE [LARGE SCALE GENOMIC DNA]</scope>
    <source>
        <strain evidence="4 5">JCM 11308</strain>
    </source>
</reference>
<dbReference type="InterPro" id="IPR020084">
    <property type="entry name" value="NUDIX_hydrolase_CS"/>
</dbReference>
<evidence type="ECO:0000256" key="2">
    <source>
        <dbReference type="ARBA" id="ARBA00022801"/>
    </source>
</evidence>
<dbReference type="InterPro" id="IPR000086">
    <property type="entry name" value="NUDIX_hydrolase_dom"/>
</dbReference>
<evidence type="ECO:0000313" key="5">
    <source>
        <dbReference type="Proteomes" id="UP000199417"/>
    </source>
</evidence>
<evidence type="ECO:0000256" key="1">
    <source>
        <dbReference type="ARBA" id="ARBA00001946"/>
    </source>
</evidence>
<feature type="domain" description="Nudix hydrolase" evidence="3">
    <location>
        <begin position="19"/>
        <end position="148"/>
    </location>
</feature>
<dbReference type="RefSeq" id="WP_072845084.1">
    <property type="nucleotide sequence ID" value="NZ_FNAB01000006.1"/>
</dbReference>
<keyword evidence="5" id="KW-1185">Reference proteome</keyword>
<dbReference type="InterPro" id="IPR015797">
    <property type="entry name" value="NUDIX_hydrolase-like_dom_sf"/>
</dbReference>
<evidence type="ECO:0000313" key="4">
    <source>
        <dbReference type="EMBL" id="SDD77914.1"/>
    </source>
</evidence>
<gene>
    <name evidence="4" type="ORF">SAMN05444580_106234</name>
</gene>
<dbReference type="PANTHER" id="PTHR43046:SF16">
    <property type="entry name" value="ADP-RIBOSE PYROPHOSPHATASE YJHB-RELATED"/>
    <property type="match status" value="1"/>
</dbReference>
<name>A0A1G6XI52_9NOCA</name>
<dbReference type="PANTHER" id="PTHR43046">
    <property type="entry name" value="GDP-MANNOSE MANNOSYL HYDROLASE"/>
    <property type="match status" value="1"/>
</dbReference>
<dbReference type="GO" id="GO:0016787">
    <property type="term" value="F:hydrolase activity"/>
    <property type="evidence" value="ECO:0007669"/>
    <property type="project" value="UniProtKB-KW"/>
</dbReference>